<dbReference type="OrthoDB" id="9768989at2"/>
<dbReference type="Pfam" id="PF00082">
    <property type="entry name" value="Peptidase_S8"/>
    <property type="match status" value="1"/>
</dbReference>
<organism evidence="2 3">
    <name type="scientific">Legionella shakespearei DSM 23087</name>
    <dbReference type="NCBI Taxonomy" id="1122169"/>
    <lineage>
        <taxon>Bacteria</taxon>
        <taxon>Pseudomonadati</taxon>
        <taxon>Pseudomonadota</taxon>
        <taxon>Gammaproteobacteria</taxon>
        <taxon>Legionellales</taxon>
        <taxon>Legionellaceae</taxon>
        <taxon>Legionella</taxon>
    </lineage>
</organism>
<evidence type="ECO:0000313" key="3">
    <source>
        <dbReference type="Proteomes" id="UP000054600"/>
    </source>
</evidence>
<dbReference type="SUPFAM" id="SSF52743">
    <property type="entry name" value="Subtilisin-like"/>
    <property type="match status" value="1"/>
</dbReference>
<dbReference type="AlphaFoldDB" id="A0A0W0YZU2"/>
<dbReference type="InterPro" id="IPR000209">
    <property type="entry name" value="Peptidase_S8/S53_dom"/>
</dbReference>
<feature type="domain" description="Peptidase S8/S53" evidence="1">
    <location>
        <begin position="276"/>
        <end position="628"/>
    </location>
</feature>
<proteinExistence type="predicted"/>
<dbReference type="eggNOG" id="COG1404">
    <property type="taxonomic scope" value="Bacteria"/>
</dbReference>
<protein>
    <recommendedName>
        <fullName evidence="1">Peptidase S8/S53 domain-containing protein</fullName>
    </recommendedName>
</protein>
<dbReference type="Proteomes" id="UP000054600">
    <property type="component" value="Unassembled WGS sequence"/>
</dbReference>
<dbReference type="InterPro" id="IPR036852">
    <property type="entry name" value="Peptidase_S8/S53_dom_sf"/>
</dbReference>
<comment type="caution">
    <text evidence="2">The sequence shown here is derived from an EMBL/GenBank/DDBJ whole genome shotgun (WGS) entry which is preliminary data.</text>
</comment>
<evidence type="ECO:0000313" key="2">
    <source>
        <dbReference type="EMBL" id="KTD62400.1"/>
    </source>
</evidence>
<dbReference type="STRING" id="1122169.Lsha_1100"/>
<reference evidence="2 3" key="1">
    <citation type="submission" date="2015-11" db="EMBL/GenBank/DDBJ databases">
        <title>Genomic analysis of 38 Legionella species identifies large and diverse effector repertoires.</title>
        <authorList>
            <person name="Burstein D."/>
            <person name="Amaro F."/>
            <person name="Zusman T."/>
            <person name="Lifshitz Z."/>
            <person name="Cohen O."/>
            <person name="Gilbert J.A."/>
            <person name="Pupko T."/>
            <person name="Shuman H.A."/>
            <person name="Segal G."/>
        </authorList>
    </citation>
    <scope>NUCLEOTIDE SEQUENCE [LARGE SCALE GENOMIC DNA]</scope>
    <source>
        <strain evidence="2 3">ATCC 49655</strain>
    </source>
</reference>
<accession>A0A0W0YZU2</accession>
<name>A0A0W0YZU2_9GAMM</name>
<evidence type="ECO:0000259" key="1">
    <source>
        <dbReference type="Pfam" id="PF00082"/>
    </source>
</evidence>
<dbReference type="PATRIC" id="fig|1122169.6.peg.1270"/>
<keyword evidence="3" id="KW-1185">Reference proteome</keyword>
<dbReference type="Gene3D" id="3.40.50.200">
    <property type="entry name" value="Peptidase S8/S53 domain"/>
    <property type="match status" value="1"/>
</dbReference>
<dbReference type="CDD" id="cd04847">
    <property type="entry name" value="Peptidases_S8_Subtilisin_like_2"/>
    <property type="match status" value="1"/>
</dbReference>
<dbReference type="GO" id="GO:0006508">
    <property type="term" value="P:proteolysis"/>
    <property type="evidence" value="ECO:0007669"/>
    <property type="project" value="InterPro"/>
</dbReference>
<dbReference type="GO" id="GO:0004252">
    <property type="term" value="F:serine-type endopeptidase activity"/>
    <property type="evidence" value="ECO:0007669"/>
    <property type="project" value="InterPro"/>
</dbReference>
<dbReference type="InterPro" id="IPR034074">
    <property type="entry name" value="Y4bN_pept_dom"/>
</dbReference>
<dbReference type="RefSeq" id="WP_018577950.1">
    <property type="nucleotide sequence ID" value="NZ_KB892415.1"/>
</dbReference>
<dbReference type="EMBL" id="LNYW01000033">
    <property type="protein sequence ID" value="KTD62400.1"/>
    <property type="molecule type" value="Genomic_DNA"/>
</dbReference>
<gene>
    <name evidence="2" type="ORF">Lsha_1100</name>
</gene>
<sequence>MTHQKFPHILLPEIKQTQSYKPKAGGSSSDYSIPDQIPAIHGNVLKNAYSVALQNYQLLCEQNGIKDAVGDKGFAIEVNAPEGIGLEYIRLENKQGKEHIEVLNVKYDENGVASSAVIYIPPSKKDNLPNKILDYQDESKKTKNGHPRNRELFNTIDKIVAAELKDFWADNLPFPIEDKYCSWELWLREGSIEQVRAFIKDADDIIISTHHLCFPDRQICTIACNLKFLQKLQLATNTLTGFRYNRTQSSFFDSLEPREQKEWQENLAKRIIYNMKNSSVCLVDTGLHSEHSLLKPAIKPETIDTYHPDWGTDDHDGHGTGMGGLALLGDLTPILEADDTIEILHYLESVKVFPPYGKNVPEHIGFITEQSIYRAETNAPKFDRVFCLSWTISLELDGVYPLTMLNGQPTALSAKIDQMAFAVDYINEWQIDDEMKRLFFISAGNIRDQLKHTTYLDYNDLSEIEEPAQSWNAITVGAYTNKIWVNDPNYDSWEPIAKAGELSPRSRTSVSWGKTPWPIKPDVVLEGGNHIGKDNFPPEDHPDLHVLTTGKQTPFCHSSDTSAANAQAARLGAIIRAEYPHYWPETVRGLIVHSARWTDAMLAQAQTHPINNANMQEKINLLRRFGYGVPNEEFLLNSFKNKPCLIIQDYLKPFKLSIDELGHKKGSDAIYDEMNFYELPWPKEQLEQLFDQKVTLRATLSYFIEPSPSELPPKTKHGYASHELRFKLKRANETTEAFLQRINAELTLGEEIDSQENINNSRGKNSWLLGPKTRDRGSLISDIWTGTGAELANQNILAIIPQGGWWKYRVGFPSKENPRLEQKVRYSLIISLECEADIDIYTPITQQIKIPVKIIV</sequence>